<evidence type="ECO:0000313" key="2">
    <source>
        <dbReference type="EMBL" id="KAF2182651.1"/>
    </source>
</evidence>
<feature type="chain" id="PRO_5025359611" description="Carbohydrate esterase family 5 protein" evidence="1">
    <location>
        <begin position="19"/>
        <end position="163"/>
    </location>
</feature>
<keyword evidence="3" id="KW-1185">Reference proteome</keyword>
<dbReference type="EMBL" id="ML994647">
    <property type="protein sequence ID" value="KAF2182651.1"/>
    <property type="molecule type" value="Genomic_DNA"/>
</dbReference>
<gene>
    <name evidence="2" type="ORF">K469DRAFT_690755</name>
</gene>
<accession>A0A6A6DSS5</accession>
<name>A0A6A6DSS5_9PEZI</name>
<keyword evidence="1" id="KW-0732">Signal</keyword>
<protein>
    <recommendedName>
        <fullName evidence="4">Carbohydrate esterase family 5 protein</fullName>
    </recommendedName>
</protein>
<evidence type="ECO:0000313" key="3">
    <source>
        <dbReference type="Proteomes" id="UP000800200"/>
    </source>
</evidence>
<evidence type="ECO:0008006" key="4">
    <source>
        <dbReference type="Google" id="ProtNLM"/>
    </source>
</evidence>
<evidence type="ECO:0000256" key="1">
    <source>
        <dbReference type="SAM" id="SignalP"/>
    </source>
</evidence>
<reference evidence="2" key="1">
    <citation type="journal article" date="2020" name="Stud. Mycol.">
        <title>101 Dothideomycetes genomes: a test case for predicting lifestyles and emergence of pathogens.</title>
        <authorList>
            <person name="Haridas S."/>
            <person name="Albert R."/>
            <person name="Binder M."/>
            <person name="Bloem J."/>
            <person name="Labutti K."/>
            <person name="Salamov A."/>
            <person name="Andreopoulos B."/>
            <person name="Baker S."/>
            <person name="Barry K."/>
            <person name="Bills G."/>
            <person name="Bluhm B."/>
            <person name="Cannon C."/>
            <person name="Castanera R."/>
            <person name="Culley D."/>
            <person name="Daum C."/>
            <person name="Ezra D."/>
            <person name="Gonzalez J."/>
            <person name="Henrissat B."/>
            <person name="Kuo A."/>
            <person name="Liang C."/>
            <person name="Lipzen A."/>
            <person name="Lutzoni F."/>
            <person name="Magnuson J."/>
            <person name="Mondo S."/>
            <person name="Nolan M."/>
            <person name="Ohm R."/>
            <person name="Pangilinan J."/>
            <person name="Park H.-J."/>
            <person name="Ramirez L."/>
            <person name="Alfaro M."/>
            <person name="Sun H."/>
            <person name="Tritt A."/>
            <person name="Yoshinaga Y."/>
            <person name="Zwiers L.-H."/>
            <person name="Turgeon B."/>
            <person name="Goodwin S."/>
            <person name="Spatafora J."/>
            <person name="Crous P."/>
            <person name="Grigoriev I."/>
        </authorList>
    </citation>
    <scope>NUCLEOTIDE SEQUENCE</scope>
    <source>
        <strain evidence="2">CBS 207.26</strain>
    </source>
</reference>
<sequence>MMKLLSLLVTLMSPLVIGSQDQYNCFTDGVPTIIIDAGQGTGPVVEFFFPLFADCFTAQNNVPHLLSPTGTPLLTGPSIPNSATNLAAVGVADQDGFTGTDTAIRLAKFFPLSGISCQALISGGQSKGFSSATPVDLGEDGEAAAIEFLTCTATQLGGGFINT</sequence>
<feature type="signal peptide" evidence="1">
    <location>
        <begin position="1"/>
        <end position="18"/>
    </location>
</feature>
<dbReference type="Proteomes" id="UP000800200">
    <property type="component" value="Unassembled WGS sequence"/>
</dbReference>
<dbReference type="AlphaFoldDB" id="A0A6A6DSS5"/>
<organism evidence="2 3">
    <name type="scientific">Zopfia rhizophila CBS 207.26</name>
    <dbReference type="NCBI Taxonomy" id="1314779"/>
    <lineage>
        <taxon>Eukaryota</taxon>
        <taxon>Fungi</taxon>
        <taxon>Dikarya</taxon>
        <taxon>Ascomycota</taxon>
        <taxon>Pezizomycotina</taxon>
        <taxon>Dothideomycetes</taxon>
        <taxon>Dothideomycetes incertae sedis</taxon>
        <taxon>Zopfiaceae</taxon>
        <taxon>Zopfia</taxon>
    </lineage>
</organism>
<proteinExistence type="predicted"/>